<sequence length="436" mass="50380">MNLSKYNIITENEAGEKILFNSMSGAVFKLNSDYESILKANRILDLSDSEIDIFKKNGVIVDDSEQQLRQYDYEHNLFKYDDSLLSITWLTTWGCNLECTYCFEGDKKNTKIVSNKSDIDKMLLFIENEHSKHHFKYLALTLFGGEPMVNYKGIKYSLPKIKEFCDDHEIILGINMVSNGLLLNEKNLNFMIENDLKMIQITLDGPQQLHDQKRIYPNGKSTFNRIIEKLEFLRDNFPLLTICIRINVDKENYPYIEDLLAFLKKRNLLMMTIDFGIIRDEATSCGNISNICYPDEELGKILYSLWLSAAKKGLSMRTVPAKRYTYCGLNREHSYTFSPEMNFYKCWEHLGDEEHNFGILNERGEIEITNPNYYDWMSKNPTAIYECAECKYLGSCGGGCSVNSYNQSGTYNSAGCYQVKGVIEKQLVFSLNNNQI</sequence>
<dbReference type="PANTHER" id="PTHR43787">
    <property type="entry name" value="FEMO COFACTOR BIOSYNTHESIS PROTEIN NIFB-RELATED"/>
    <property type="match status" value="1"/>
</dbReference>
<dbReference type="InterPro" id="IPR023867">
    <property type="entry name" value="Sulphatase_maturase_rSAM"/>
</dbReference>
<dbReference type="RefSeq" id="WP_206898918.1">
    <property type="nucleotide sequence ID" value="NZ_JAFLWI010000009.1"/>
</dbReference>
<dbReference type="SFLD" id="SFLDG01386">
    <property type="entry name" value="main_SPASM_domain-containing"/>
    <property type="match status" value="1"/>
</dbReference>
<dbReference type="InterPro" id="IPR058240">
    <property type="entry name" value="rSAM_sf"/>
</dbReference>
<evidence type="ECO:0000256" key="5">
    <source>
        <dbReference type="ARBA" id="ARBA00023004"/>
    </source>
</evidence>
<dbReference type="EMBL" id="JAFLWI010000009">
    <property type="protein sequence ID" value="MBO0482196.1"/>
    <property type="molecule type" value="Genomic_DNA"/>
</dbReference>
<keyword evidence="2" id="KW-0004">4Fe-4S</keyword>
<dbReference type="InterPro" id="IPR023885">
    <property type="entry name" value="4Fe4S-binding_SPASM_dom"/>
</dbReference>
<organism evidence="8 9">
    <name type="scientific">Candidatus Enterococcus courvalinii</name>
    <dbReference type="NCBI Taxonomy" id="2815329"/>
    <lineage>
        <taxon>Bacteria</taxon>
        <taxon>Bacillati</taxon>
        <taxon>Bacillota</taxon>
        <taxon>Bacilli</taxon>
        <taxon>Lactobacillales</taxon>
        <taxon>Enterococcaceae</taxon>
        <taxon>Enterococcus</taxon>
    </lineage>
</organism>
<dbReference type="InterPro" id="IPR007197">
    <property type="entry name" value="rSAM"/>
</dbReference>
<dbReference type="Proteomes" id="UP000664832">
    <property type="component" value="Unassembled WGS sequence"/>
</dbReference>
<keyword evidence="5" id="KW-0408">Iron</keyword>
<keyword evidence="3" id="KW-0949">S-adenosyl-L-methionine</keyword>
<protein>
    <submittedName>
        <fullName evidence="8">SPASM domain-containing protein</fullName>
    </submittedName>
</protein>
<dbReference type="NCBIfam" id="TIGR04085">
    <property type="entry name" value="rSAM_more_4Fe4S"/>
    <property type="match status" value="1"/>
</dbReference>
<dbReference type="CDD" id="cd01335">
    <property type="entry name" value="Radical_SAM"/>
    <property type="match status" value="1"/>
</dbReference>
<dbReference type="SFLD" id="SFLDS00029">
    <property type="entry name" value="Radical_SAM"/>
    <property type="match status" value="1"/>
</dbReference>
<evidence type="ECO:0000313" key="8">
    <source>
        <dbReference type="EMBL" id="MBO0482196.1"/>
    </source>
</evidence>
<dbReference type="PROSITE" id="PS51918">
    <property type="entry name" value="RADICAL_SAM"/>
    <property type="match status" value="1"/>
</dbReference>
<evidence type="ECO:0000313" key="9">
    <source>
        <dbReference type="Proteomes" id="UP000664832"/>
    </source>
</evidence>
<evidence type="ECO:0000256" key="3">
    <source>
        <dbReference type="ARBA" id="ARBA00022691"/>
    </source>
</evidence>
<proteinExistence type="predicted"/>
<keyword evidence="9" id="KW-1185">Reference proteome</keyword>
<comment type="caution">
    <text evidence="8">The sequence shown here is derived from an EMBL/GenBank/DDBJ whole genome shotgun (WGS) entry which is preliminary data.</text>
</comment>
<gene>
    <name evidence="8" type="ORF">JZO71_07680</name>
</gene>
<dbReference type="Pfam" id="PF04055">
    <property type="entry name" value="Radical_SAM"/>
    <property type="match status" value="1"/>
</dbReference>
<feature type="domain" description="Radical SAM core" evidence="7">
    <location>
        <begin position="81"/>
        <end position="317"/>
    </location>
</feature>
<evidence type="ECO:0000256" key="6">
    <source>
        <dbReference type="ARBA" id="ARBA00023014"/>
    </source>
</evidence>
<dbReference type="SFLD" id="SFLDG01384">
    <property type="entry name" value="thioether_bond_formation_requi"/>
    <property type="match status" value="1"/>
</dbReference>
<keyword evidence="6" id="KW-0411">Iron-sulfur</keyword>
<dbReference type="Gene3D" id="3.20.20.70">
    <property type="entry name" value="Aldolase class I"/>
    <property type="match status" value="1"/>
</dbReference>
<accession>A0ABS3I0K2</accession>
<dbReference type="SFLD" id="SFLDG01067">
    <property type="entry name" value="SPASM/twitch_domain_containing"/>
    <property type="match status" value="1"/>
</dbReference>
<keyword evidence="4" id="KW-0479">Metal-binding</keyword>
<name>A0ABS3I0K2_9ENTE</name>
<evidence type="ECO:0000256" key="4">
    <source>
        <dbReference type="ARBA" id="ARBA00022723"/>
    </source>
</evidence>
<reference evidence="8 9" key="1">
    <citation type="submission" date="2021-03" db="EMBL/GenBank/DDBJ databases">
        <title>Enterococcal diversity collection.</title>
        <authorList>
            <person name="Gilmore M.S."/>
            <person name="Schwartzman J."/>
            <person name="Van Tyne D."/>
            <person name="Martin M."/>
            <person name="Earl A.M."/>
            <person name="Manson A.L."/>
            <person name="Straub T."/>
            <person name="Salamzade R."/>
            <person name="Saavedra J."/>
            <person name="Lebreton F."/>
            <person name="Prichula J."/>
            <person name="Schaufler K."/>
            <person name="Gaca A."/>
            <person name="Sgardioli B."/>
            <person name="Wagenaar J."/>
            <person name="Strong T."/>
        </authorList>
    </citation>
    <scope>NUCLEOTIDE SEQUENCE [LARGE SCALE GENOMIC DNA]</scope>
    <source>
        <strain evidence="8 9">MSG2901</strain>
    </source>
</reference>
<dbReference type="InterPro" id="IPR013785">
    <property type="entry name" value="Aldolase_TIM"/>
</dbReference>
<evidence type="ECO:0000256" key="1">
    <source>
        <dbReference type="ARBA" id="ARBA00001966"/>
    </source>
</evidence>
<evidence type="ECO:0000259" key="7">
    <source>
        <dbReference type="PROSITE" id="PS51918"/>
    </source>
</evidence>
<dbReference type="SUPFAM" id="SSF102114">
    <property type="entry name" value="Radical SAM enzymes"/>
    <property type="match status" value="1"/>
</dbReference>
<evidence type="ECO:0000256" key="2">
    <source>
        <dbReference type="ARBA" id="ARBA00022485"/>
    </source>
</evidence>
<dbReference type="PANTHER" id="PTHR43787:SF3">
    <property type="entry name" value="ARYLSULFATASE REGULATORY PROTEIN"/>
    <property type="match status" value="1"/>
</dbReference>
<comment type="cofactor">
    <cofactor evidence="1">
        <name>[4Fe-4S] cluster</name>
        <dbReference type="ChEBI" id="CHEBI:49883"/>
    </cofactor>
</comment>